<dbReference type="OrthoDB" id="9793746at2"/>
<dbReference type="STRING" id="394958.BGI42_11750"/>
<feature type="transmembrane region" description="Helical" evidence="1">
    <location>
        <begin position="203"/>
        <end position="225"/>
    </location>
</feature>
<dbReference type="RefSeq" id="WP_069680496.1">
    <property type="nucleotide sequence ID" value="NZ_CP017253.2"/>
</dbReference>
<feature type="transmembrane region" description="Helical" evidence="1">
    <location>
        <begin position="57"/>
        <end position="78"/>
    </location>
</feature>
<feature type="transmembrane region" description="Helical" evidence="1">
    <location>
        <begin position="6"/>
        <end position="33"/>
    </location>
</feature>
<dbReference type="InterPro" id="IPR007163">
    <property type="entry name" value="VCA0040-like"/>
</dbReference>
<feature type="transmembrane region" description="Helical" evidence="1">
    <location>
        <begin position="115"/>
        <end position="134"/>
    </location>
</feature>
<dbReference type="AlphaFoldDB" id="A0A1D7XM12"/>
<name>A0A1D7XM12_9CLOT</name>
<protein>
    <submittedName>
        <fullName evidence="2">DUF368 domain-containing protein</fullName>
    </submittedName>
</protein>
<dbReference type="PANTHER" id="PTHR37308:SF1">
    <property type="entry name" value="POLYPRENYL-PHOSPHATE TRANSPORTER"/>
    <property type="match status" value="1"/>
</dbReference>
<keyword evidence="1" id="KW-1133">Transmembrane helix</keyword>
<feature type="transmembrane region" description="Helical" evidence="1">
    <location>
        <begin position="84"/>
        <end position="103"/>
    </location>
</feature>
<gene>
    <name evidence="2" type="ORF">BGI42_11750</name>
</gene>
<dbReference type="Pfam" id="PF04018">
    <property type="entry name" value="VCA0040-like"/>
    <property type="match status" value="1"/>
</dbReference>
<evidence type="ECO:0000313" key="3">
    <source>
        <dbReference type="Proteomes" id="UP000094652"/>
    </source>
</evidence>
<dbReference type="PANTHER" id="PTHR37308">
    <property type="entry name" value="INTEGRAL MEMBRANE PROTEIN"/>
    <property type="match status" value="1"/>
</dbReference>
<reference evidence="3" key="1">
    <citation type="submission" date="2016-09" db="EMBL/GenBank/DDBJ databases">
        <title>Genomics of Clostridium taeniosporum, an organism which forms endospores with ribbon-like appendages.</title>
        <authorList>
            <person name="Walker J.R."/>
        </authorList>
    </citation>
    <scope>NUCLEOTIDE SEQUENCE [LARGE SCALE GENOMIC DNA]</scope>
    <source>
        <strain evidence="3">1/k</strain>
    </source>
</reference>
<feature type="transmembrane region" description="Helical" evidence="1">
    <location>
        <begin position="237"/>
        <end position="255"/>
    </location>
</feature>
<evidence type="ECO:0000313" key="2">
    <source>
        <dbReference type="EMBL" id="AOR24366.1"/>
    </source>
</evidence>
<keyword evidence="1" id="KW-0812">Transmembrane</keyword>
<sequence>MYIINFIRGFCMALADSVPGVSGGTIAFILGFYDKFINSLSNIISGNKEEKIESFKFLFKLGIGWVAGFVSSVLFLTLIFDKEIYKISSLFIGFIIFAIPVIIKEEKSSVINKYKNIFFSLVGIGIVVLITYFNPVAGSKDTVGMSLDNLTLGLGIYIFLVAMIAISAMVLPGISGSTLLLIFGLYAPIMNAVKEVLKLNFDYLLVCIVFGFGILFGILITIKGVKYLLSNYRSQTIYLILGLMIGSIYAVFMGPTSLKVPKPPMSLHTFNILFFIIGGAIILMLQKLKCYLEGKN</sequence>
<feature type="transmembrane region" description="Helical" evidence="1">
    <location>
        <begin position="267"/>
        <end position="285"/>
    </location>
</feature>
<keyword evidence="3" id="KW-1185">Reference proteome</keyword>
<feature type="transmembrane region" description="Helical" evidence="1">
    <location>
        <begin position="154"/>
        <end position="171"/>
    </location>
</feature>
<dbReference type="EMBL" id="CP017253">
    <property type="protein sequence ID" value="AOR24366.1"/>
    <property type="molecule type" value="Genomic_DNA"/>
</dbReference>
<organism evidence="2 3">
    <name type="scientific">Clostridium taeniosporum</name>
    <dbReference type="NCBI Taxonomy" id="394958"/>
    <lineage>
        <taxon>Bacteria</taxon>
        <taxon>Bacillati</taxon>
        <taxon>Bacillota</taxon>
        <taxon>Clostridia</taxon>
        <taxon>Eubacteriales</taxon>
        <taxon>Clostridiaceae</taxon>
        <taxon>Clostridium</taxon>
    </lineage>
</organism>
<dbReference type="Proteomes" id="UP000094652">
    <property type="component" value="Chromosome"/>
</dbReference>
<proteinExistence type="predicted"/>
<evidence type="ECO:0000256" key="1">
    <source>
        <dbReference type="SAM" id="Phobius"/>
    </source>
</evidence>
<keyword evidence="1" id="KW-0472">Membrane</keyword>
<accession>A0A1D7XM12</accession>
<dbReference type="KEGG" id="ctae:BGI42_11750"/>